<evidence type="ECO:0000256" key="2">
    <source>
        <dbReference type="ARBA" id="ARBA00006275"/>
    </source>
</evidence>
<keyword evidence="3" id="KW-0732">Signal</keyword>
<feature type="domain" description="SusD-like N-terminal" evidence="8">
    <location>
        <begin position="89"/>
        <end position="199"/>
    </location>
</feature>
<dbReference type="STRING" id="1075417.SAMN05421823_110146"/>
<comment type="subcellular location">
    <subcellularLocation>
        <location evidence="1">Cell outer membrane</location>
    </subcellularLocation>
</comment>
<dbReference type="OrthoDB" id="5694214at2"/>
<dbReference type="AlphaFoldDB" id="A0A1G9QF32"/>
<protein>
    <submittedName>
        <fullName evidence="9">Starch-binding associating with outer membrane</fullName>
    </submittedName>
</protein>
<keyword evidence="5" id="KW-0998">Cell outer membrane</keyword>
<evidence type="ECO:0000256" key="5">
    <source>
        <dbReference type="ARBA" id="ARBA00023237"/>
    </source>
</evidence>
<comment type="similarity">
    <text evidence="2">Belongs to the SusD family.</text>
</comment>
<dbReference type="InterPro" id="IPR011990">
    <property type="entry name" value="TPR-like_helical_dom_sf"/>
</dbReference>
<dbReference type="GO" id="GO:0009279">
    <property type="term" value="C:cell outer membrane"/>
    <property type="evidence" value="ECO:0007669"/>
    <property type="project" value="UniProtKB-SubCell"/>
</dbReference>
<evidence type="ECO:0000259" key="7">
    <source>
        <dbReference type="Pfam" id="PF07980"/>
    </source>
</evidence>
<dbReference type="RefSeq" id="WP_089686195.1">
    <property type="nucleotide sequence ID" value="NZ_FNFO01000010.1"/>
</dbReference>
<organism evidence="9 10">
    <name type="scientific">Catalinimonas alkaloidigena</name>
    <dbReference type="NCBI Taxonomy" id="1075417"/>
    <lineage>
        <taxon>Bacteria</taxon>
        <taxon>Pseudomonadati</taxon>
        <taxon>Bacteroidota</taxon>
        <taxon>Cytophagia</taxon>
        <taxon>Cytophagales</taxon>
        <taxon>Catalimonadaceae</taxon>
        <taxon>Catalinimonas</taxon>
    </lineage>
</organism>
<feature type="domain" description="RagB/SusD" evidence="7">
    <location>
        <begin position="256"/>
        <end position="559"/>
    </location>
</feature>
<gene>
    <name evidence="9" type="ORF">SAMN05421823_110146</name>
</gene>
<dbReference type="InterPro" id="IPR033985">
    <property type="entry name" value="SusD-like_N"/>
</dbReference>
<evidence type="ECO:0000313" key="9">
    <source>
        <dbReference type="EMBL" id="SDM09500.1"/>
    </source>
</evidence>
<accession>A0A1G9QF32</accession>
<reference evidence="9 10" key="1">
    <citation type="submission" date="2016-10" db="EMBL/GenBank/DDBJ databases">
        <authorList>
            <person name="de Groot N.N."/>
        </authorList>
    </citation>
    <scope>NUCLEOTIDE SEQUENCE [LARGE SCALE GENOMIC DNA]</scope>
    <source>
        <strain evidence="9 10">DSM 25186</strain>
    </source>
</reference>
<name>A0A1G9QF32_9BACT</name>
<keyword evidence="4" id="KW-0472">Membrane</keyword>
<dbReference type="Proteomes" id="UP000198510">
    <property type="component" value="Unassembled WGS sequence"/>
</dbReference>
<dbReference type="SUPFAM" id="SSF48452">
    <property type="entry name" value="TPR-like"/>
    <property type="match status" value="1"/>
</dbReference>
<evidence type="ECO:0000256" key="4">
    <source>
        <dbReference type="ARBA" id="ARBA00023136"/>
    </source>
</evidence>
<dbReference type="EMBL" id="FNFO01000010">
    <property type="protein sequence ID" value="SDM09500.1"/>
    <property type="molecule type" value="Genomic_DNA"/>
</dbReference>
<evidence type="ECO:0000256" key="6">
    <source>
        <dbReference type="SAM" id="MobiDB-lite"/>
    </source>
</evidence>
<evidence type="ECO:0000313" key="10">
    <source>
        <dbReference type="Proteomes" id="UP000198510"/>
    </source>
</evidence>
<dbReference type="PROSITE" id="PS51257">
    <property type="entry name" value="PROKAR_LIPOPROTEIN"/>
    <property type="match status" value="1"/>
</dbReference>
<evidence type="ECO:0000256" key="1">
    <source>
        <dbReference type="ARBA" id="ARBA00004442"/>
    </source>
</evidence>
<feature type="region of interest" description="Disordered" evidence="6">
    <location>
        <begin position="271"/>
        <end position="290"/>
    </location>
</feature>
<dbReference type="Pfam" id="PF07980">
    <property type="entry name" value="SusD_RagB"/>
    <property type="match status" value="1"/>
</dbReference>
<proteinExistence type="inferred from homology"/>
<dbReference type="Gene3D" id="1.25.40.390">
    <property type="match status" value="1"/>
</dbReference>
<dbReference type="InterPro" id="IPR012944">
    <property type="entry name" value="SusD_RagB_dom"/>
</dbReference>
<keyword evidence="10" id="KW-1185">Reference proteome</keyword>
<feature type="compositionally biased region" description="Polar residues" evidence="6">
    <location>
        <begin position="278"/>
        <end position="290"/>
    </location>
</feature>
<dbReference type="Pfam" id="PF14322">
    <property type="entry name" value="SusD-like_3"/>
    <property type="match status" value="1"/>
</dbReference>
<evidence type="ECO:0000259" key="8">
    <source>
        <dbReference type="Pfam" id="PF14322"/>
    </source>
</evidence>
<evidence type="ECO:0000256" key="3">
    <source>
        <dbReference type="ARBA" id="ARBA00022729"/>
    </source>
</evidence>
<sequence>MKKYWIVLGITTLLFSCESVLEKNDLDGLNEQVWEDPELATLYLNRLYGEILPGFGGMASMSDETDGATTYMYGRLTTSGAGIALLNDYTKIRNLNTLFVEMDRAPDYEEKGLIEGQAYFLRAWVYFNLVKQLGGVPIVLEPQDPGQPNELYVTRDPTAATFEQVFADLDRAAERLPAQWPASDAGRITRGAALALKGRALLYWASPQFNPGNDAQRWQAAYEANKQALTELEQANHGLFPDFANLWFTEVSDGNPEAIFVKRFQRPEITHGFEGTSRPRNLTEGSGNGNRPTWDLVQAFPMANGLPIDDPNSGYDEDYYWKNRDPRFYATIVYNGAVWELANAEGVQSGRQQWTYQGAETPVNSSSTGFFNRKAVNVMLTPALSKDSDMDWIEIRFAEVMMNFAEAANEVGQGEEALTQLKRLRERAGIEPGADGNYGLAAGMSRDELFEIIVQERQVEFAFEAKRYWDLRRWRMFDRLNGTRRKGLRTTLKSGITRSQFEAIRDTVDLDNNYTLYFEDQEYNLDTQQEIAIPDSYYFDPISPSDIQKNPELEQTIGWDGGTFDPLQ</sequence>